<evidence type="ECO:0000256" key="4">
    <source>
        <dbReference type="ARBA" id="ARBA00023012"/>
    </source>
</evidence>
<dbReference type="SUPFAM" id="SSF55874">
    <property type="entry name" value="ATPase domain of HSP90 chaperone/DNA topoisomerase II/histidine kinase"/>
    <property type="match status" value="1"/>
</dbReference>
<dbReference type="Gene3D" id="3.30.565.10">
    <property type="entry name" value="Histidine kinase-like ATPase, C-terminal domain"/>
    <property type="match status" value="1"/>
</dbReference>
<dbReference type="EMBL" id="PGET01000001">
    <property type="protein sequence ID" value="PJJ27489.1"/>
    <property type="molecule type" value="Genomic_DNA"/>
</dbReference>
<comment type="caution">
    <text evidence="7">The sequence shown here is derived from an EMBL/GenBank/DDBJ whole genome shotgun (WGS) entry which is preliminary data.</text>
</comment>
<dbReference type="EC" id="2.7.13.3" evidence="2"/>
<dbReference type="InterPro" id="IPR004358">
    <property type="entry name" value="Sig_transdc_His_kin-like_C"/>
</dbReference>
<proteinExistence type="predicted"/>
<keyword evidence="3 7" id="KW-0418">Kinase</keyword>
<gene>
    <name evidence="7" type="ORF">H171_0958</name>
</gene>
<name>A0A2M8Z218_9FIRM</name>
<dbReference type="InterPro" id="IPR003594">
    <property type="entry name" value="HATPase_dom"/>
</dbReference>
<evidence type="ECO:0000256" key="1">
    <source>
        <dbReference type="ARBA" id="ARBA00000085"/>
    </source>
</evidence>
<keyword evidence="5" id="KW-0472">Membrane</keyword>
<feature type="transmembrane region" description="Helical" evidence="5">
    <location>
        <begin position="310"/>
        <end position="336"/>
    </location>
</feature>
<evidence type="ECO:0000259" key="6">
    <source>
        <dbReference type="PROSITE" id="PS50109"/>
    </source>
</evidence>
<dbReference type="Pfam" id="PF02518">
    <property type="entry name" value="HATPase_c"/>
    <property type="match status" value="1"/>
</dbReference>
<keyword evidence="3 7" id="KW-0808">Transferase</keyword>
<keyword evidence="4" id="KW-0902">Two-component regulatory system</keyword>
<keyword evidence="5" id="KW-0812">Transmembrane</keyword>
<dbReference type="PRINTS" id="PR00344">
    <property type="entry name" value="BCTRLSENSOR"/>
</dbReference>
<dbReference type="AlphaFoldDB" id="A0A2M8Z218"/>
<dbReference type="SMART" id="SM00387">
    <property type="entry name" value="HATPase_c"/>
    <property type="match status" value="1"/>
</dbReference>
<dbReference type="PANTHER" id="PTHR34220:SF7">
    <property type="entry name" value="SENSOR HISTIDINE KINASE YPDA"/>
    <property type="match status" value="1"/>
</dbReference>
<dbReference type="Proteomes" id="UP000231092">
    <property type="component" value="Unassembled WGS sequence"/>
</dbReference>
<dbReference type="PROSITE" id="PS50109">
    <property type="entry name" value="HIS_KIN"/>
    <property type="match status" value="1"/>
</dbReference>
<dbReference type="GO" id="GO:0016020">
    <property type="term" value="C:membrane"/>
    <property type="evidence" value="ECO:0007669"/>
    <property type="project" value="InterPro"/>
</dbReference>
<dbReference type="InterPro" id="IPR036890">
    <property type="entry name" value="HATPase_C_sf"/>
</dbReference>
<dbReference type="InterPro" id="IPR050640">
    <property type="entry name" value="Bact_2-comp_sensor_kinase"/>
</dbReference>
<dbReference type="PANTHER" id="PTHR34220">
    <property type="entry name" value="SENSOR HISTIDINE KINASE YPDA"/>
    <property type="match status" value="1"/>
</dbReference>
<feature type="domain" description="Histidine kinase" evidence="6">
    <location>
        <begin position="503"/>
        <end position="608"/>
    </location>
</feature>
<protein>
    <recommendedName>
        <fullName evidence="2">histidine kinase</fullName>
        <ecNumber evidence="2">2.7.13.3</ecNumber>
    </recommendedName>
</protein>
<dbReference type="InterPro" id="IPR005467">
    <property type="entry name" value="His_kinase_dom"/>
</dbReference>
<feature type="transmembrane region" description="Helical" evidence="5">
    <location>
        <begin position="12"/>
        <end position="33"/>
    </location>
</feature>
<organism evidence="7 8">
    <name type="scientific">[Clostridium] celerecrescens 18A</name>
    <dbReference type="NCBI Taxonomy" id="1286362"/>
    <lineage>
        <taxon>Bacteria</taxon>
        <taxon>Bacillati</taxon>
        <taxon>Bacillota</taxon>
        <taxon>Clostridia</taxon>
        <taxon>Lachnospirales</taxon>
        <taxon>Lachnospiraceae</taxon>
        <taxon>Lacrimispora</taxon>
    </lineage>
</organism>
<evidence type="ECO:0000256" key="3">
    <source>
        <dbReference type="ARBA" id="ARBA00022777"/>
    </source>
</evidence>
<reference evidence="7 8" key="1">
    <citation type="submission" date="2017-11" db="EMBL/GenBank/DDBJ databases">
        <title>Understudied soil microbes with underappreciated capabilities: Untangling the Clostridium saccharolyticum group.</title>
        <authorList>
            <person name="Leschine S."/>
        </authorList>
    </citation>
    <scope>NUCLEOTIDE SEQUENCE [LARGE SCALE GENOMIC DNA]</scope>
    <source>
        <strain evidence="7 8">18A</strain>
    </source>
</reference>
<evidence type="ECO:0000256" key="2">
    <source>
        <dbReference type="ARBA" id="ARBA00012438"/>
    </source>
</evidence>
<comment type="catalytic activity">
    <reaction evidence="1">
        <text>ATP + protein L-histidine = ADP + protein N-phospho-L-histidine.</text>
        <dbReference type="EC" id="2.7.13.3"/>
    </reaction>
</comment>
<dbReference type="Pfam" id="PF06580">
    <property type="entry name" value="His_kinase"/>
    <property type="match status" value="1"/>
</dbReference>
<accession>A0A2M8Z218</accession>
<evidence type="ECO:0000313" key="8">
    <source>
        <dbReference type="Proteomes" id="UP000231092"/>
    </source>
</evidence>
<sequence length="618" mass="70756">MKNKFRVNLRIKIIYICIIFLFISVLIIMNYAFNRSRNLLIEQEAGIISQYMNRNELALTDITDSIRKLSAASSTNKQVSALLNQSFEGKVFSSENAGRIRSVVETLTFYRNIFFDYRMHYIILGVDGTVYSVTDGIDNSTYFGKQFSESVCRQDWYHDFMESQEVSRWVIPCTYNDKGVFKGEGDNPRDEDFILFIRRIRDYNSQKFLGISFVSFPTENLSQILIPYEGAAMALFNEEQRLVYANEDADLFHDISVNNMDLLLKEHDGYFHYTVAEREYLINYVTMDSSGWRLVNMVPLDKTTEAVDKLYSAVTTMMILLAIGASVVCLAMYVYVNAPLNRLILKISSINIGGTVLSDVEGVEGCARPVIGIVEAEHEINRMVDYIEKLSAQAIKQKEIEQNLRYEMLRAQLNPHFLFNTLNVIKWSAMISGAGNIADMITSLGILLENTMNRGEEEGPLREEIRVAKAWVEIKNWALKNRIQIHADVPEVLEDFQVIRFFLQPLVENAVFHGMEDVENGEIWIKAEQYNGRVCVTIQDNGIGIESEVLDEILKELDVRQKRRNVTGIGLTSIHELMKLKYGPDYGLYIESKKNIGTKVYVIFPDWGGMDVENNDCG</sequence>
<dbReference type="GO" id="GO:0000155">
    <property type="term" value="F:phosphorelay sensor kinase activity"/>
    <property type="evidence" value="ECO:0007669"/>
    <property type="project" value="InterPro"/>
</dbReference>
<evidence type="ECO:0000313" key="7">
    <source>
        <dbReference type="EMBL" id="PJJ27489.1"/>
    </source>
</evidence>
<keyword evidence="5" id="KW-1133">Transmembrane helix</keyword>
<dbReference type="InterPro" id="IPR010559">
    <property type="entry name" value="Sig_transdc_His_kin_internal"/>
</dbReference>
<evidence type="ECO:0000256" key="5">
    <source>
        <dbReference type="SAM" id="Phobius"/>
    </source>
</evidence>